<dbReference type="AlphaFoldDB" id="A0A9D9EGU7"/>
<feature type="non-terminal residue" evidence="1">
    <location>
        <position position="1"/>
    </location>
</feature>
<proteinExistence type="predicted"/>
<accession>A0A9D9EGU7</accession>
<evidence type="ECO:0000313" key="2">
    <source>
        <dbReference type="Proteomes" id="UP000823637"/>
    </source>
</evidence>
<reference evidence="1" key="2">
    <citation type="journal article" date="2021" name="PeerJ">
        <title>Extensive microbial diversity within the chicken gut microbiome revealed by metagenomics and culture.</title>
        <authorList>
            <person name="Gilroy R."/>
            <person name="Ravi A."/>
            <person name="Getino M."/>
            <person name="Pursley I."/>
            <person name="Horton D.L."/>
            <person name="Alikhan N.F."/>
            <person name="Baker D."/>
            <person name="Gharbi K."/>
            <person name="Hall N."/>
            <person name="Watson M."/>
            <person name="Adriaenssens E.M."/>
            <person name="Foster-Nyarko E."/>
            <person name="Jarju S."/>
            <person name="Secka A."/>
            <person name="Antonio M."/>
            <person name="Oren A."/>
            <person name="Chaudhuri R.R."/>
            <person name="La Ragione R."/>
            <person name="Hildebrand F."/>
            <person name="Pallen M.J."/>
        </authorList>
    </citation>
    <scope>NUCLEOTIDE SEQUENCE</scope>
    <source>
        <strain evidence="1">D3-1215</strain>
    </source>
</reference>
<evidence type="ECO:0000313" key="1">
    <source>
        <dbReference type="EMBL" id="MBO8446723.1"/>
    </source>
</evidence>
<sequence length="107" mass="12044">EDYLSYCDTVLSRPDSGRYYFKDMVPSLGVFVPRMQFIAHKSPDPDSTYVAVGISMTTDVDTSKTSNVCTKTFKVRILNRPVPDSEDESIDEKVDRLIKDARKAGKS</sequence>
<organism evidence="1 2">
    <name type="scientific">Candidatus Enterocola intestinipullorum</name>
    <dbReference type="NCBI Taxonomy" id="2840783"/>
    <lineage>
        <taxon>Bacteria</taxon>
        <taxon>Pseudomonadati</taxon>
        <taxon>Bacteroidota</taxon>
        <taxon>Bacteroidia</taxon>
        <taxon>Bacteroidales</taxon>
        <taxon>Candidatus Enterocola</taxon>
    </lineage>
</organism>
<dbReference type="EMBL" id="JADIMR010000044">
    <property type="protein sequence ID" value="MBO8446723.1"/>
    <property type="molecule type" value="Genomic_DNA"/>
</dbReference>
<dbReference type="Proteomes" id="UP000823637">
    <property type="component" value="Unassembled WGS sequence"/>
</dbReference>
<protein>
    <submittedName>
        <fullName evidence="1">Uncharacterized protein</fullName>
    </submittedName>
</protein>
<comment type="caution">
    <text evidence="1">The sequence shown here is derived from an EMBL/GenBank/DDBJ whole genome shotgun (WGS) entry which is preliminary data.</text>
</comment>
<reference evidence="1" key="1">
    <citation type="submission" date="2020-10" db="EMBL/GenBank/DDBJ databases">
        <authorList>
            <person name="Gilroy R."/>
        </authorList>
    </citation>
    <scope>NUCLEOTIDE SEQUENCE</scope>
    <source>
        <strain evidence="1">D3-1215</strain>
    </source>
</reference>
<gene>
    <name evidence="1" type="ORF">IAC32_03125</name>
</gene>
<name>A0A9D9EGU7_9BACT</name>